<protein>
    <submittedName>
        <fullName evidence="3">Uncharacterized protein</fullName>
    </submittedName>
</protein>
<sequence length="128" mass="15096">MDCGLFHLMEDFILREVDYSQKYGYSSRAKRYMRRKLNKELAPYIEEESQLQCENETDADSDNQSDYDSKYDFDKNTDICHCESILIPKTRVEICFLVSYLSIILTFYGVSAFIMTKYSNYSNECKSS</sequence>
<evidence type="ECO:0000256" key="1">
    <source>
        <dbReference type="SAM" id="MobiDB-lite"/>
    </source>
</evidence>
<accession>A0A6C0D1Y0</accession>
<keyword evidence="2" id="KW-1133">Transmembrane helix</keyword>
<dbReference type="AlphaFoldDB" id="A0A6C0D1Y0"/>
<keyword evidence="2" id="KW-0472">Membrane</keyword>
<evidence type="ECO:0000256" key="2">
    <source>
        <dbReference type="SAM" id="Phobius"/>
    </source>
</evidence>
<feature type="transmembrane region" description="Helical" evidence="2">
    <location>
        <begin position="94"/>
        <end position="114"/>
    </location>
</feature>
<feature type="compositionally biased region" description="Acidic residues" evidence="1">
    <location>
        <begin position="48"/>
        <end position="65"/>
    </location>
</feature>
<proteinExistence type="predicted"/>
<keyword evidence="2" id="KW-0812">Transmembrane</keyword>
<name>A0A6C0D1Y0_9ZZZZ</name>
<dbReference type="EMBL" id="MN739522">
    <property type="protein sequence ID" value="QHT10571.1"/>
    <property type="molecule type" value="Genomic_DNA"/>
</dbReference>
<feature type="region of interest" description="Disordered" evidence="1">
    <location>
        <begin position="48"/>
        <end position="69"/>
    </location>
</feature>
<organism evidence="3">
    <name type="scientific">viral metagenome</name>
    <dbReference type="NCBI Taxonomy" id="1070528"/>
    <lineage>
        <taxon>unclassified sequences</taxon>
        <taxon>metagenomes</taxon>
        <taxon>organismal metagenomes</taxon>
    </lineage>
</organism>
<reference evidence="3" key="1">
    <citation type="journal article" date="2020" name="Nature">
        <title>Giant virus diversity and host interactions through global metagenomics.</title>
        <authorList>
            <person name="Schulz F."/>
            <person name="Roux S."/>
            <person name="Paez-Espino D."/>
            <person name="Jungbluth S."/>
            <person name="Walsh D.A."/>
            <person name="Denef V.J."/>
            <person name="McMahon K.D."/>
            <person name="Konstantinidis K.T."/>
            <person name="Eloe-Fadrosh E.A."/>
            <person name="Kyrpides N.C."/>
            <person name="Woyke T."/>
        </authorList>
    </citation>
    <scope>NUCLEOTIDE SEQUENCE</scope>
    <source>
        <strain evidence="3">GVMAG-M-3300023174-107</strain>
    </source>
</reference>
<evidence type="ECO:0000313" key="3">
    <source>
        <dbReference type="EMBL" id="QHT10571.1"/>
    </source>
</evidence>